<dbReference type="PANTHER" id="PTHR33986">
    <property type="entry name" value="OS02G0535700 PROTEIN"/>
    <property type="match status" value="1"/>
</dbReference>
<name>A0A381PRR2_9ZZZZ</name>
<proteinExistence type="predicted"/>
<dbReference type="PANTHER" id="PTHR33986:SF15">
    <property type="entry name" value="MITOCHONDRIAL FISSION PROTEIN ELM1"/>
    <property type="match status" value="1"/>
</dbReference>
<dbReference type="Pfam" id="PF06258">
    <property type="entry name" value="Mito_fiss_Elm1"/>
    <property type="match status" value="1"/>
</dbReference>
<accession>A0A381PRR2</accession>
<protein>
    <recommendedName>
        <fullName evidence="2">Nucleoside-diphosphate sugar epimerase</fullName>
    </recommendedName>
</protein>
<dbReference type="SUPFAM" id="SSF53756">
    <property type="entry name" value="UDP-Glycosyltransferase/glycogen phosphorylase"/>
    <property type="match status" value="1"/>
</dbReference>
<dbReference type="EMBL" id="UINC01001032">
    <property type="protein sequence ID" value="SUZ68163.1"/>
    <property type="molecule type" value="Genomic_DNA"/>
</dbReference>
<evidence type="ECO:0000313" key="1">
    <source>
        <dbReference type="EMBL" id="SUZ68163.1"/>
    </source>
</evidence>
<gene>
    <name evidence="1" type="ORF">METZ01_LOCUS21017</name>
</gene>
<dbReference type="InterPro" id="IPR009367">
    <property type="entry name" value="Elm1-like"/>
</dbReference>
<dbReference type="AlphaFoldDB" id="A0A381PRR2"/>
<evidence type="ECO:0008006" key="2">
    <source>
        <dbReference type="Google" id="ProtNLM"/>
    </source>
</evidence>
<organism evidence="1">
    <name type="scientific">marine metagenome</name>
    <dbReference type="NCBI Taxonomy" id="408172"/>
    <lineage>
        <taxon>unclassified sequences</taxon>
        <taxon>metagenomes</taxon>
        <taxon>ecological metagenomes</taxon>
    </lineage>
</organism>
<sequence>MLKLKALLLTQGMHGMISQVEGLANALSLNFKHQTIELKKFWNIIPPKFTPLSENILKNKFICDAKVIISCGRKSVVPSIILKKNFKNEIFNIHIQDPKVKLNNFDSIICPEHDNLNGDNVIKTKGAIHYLTNDEIKKNINYLKPNADGKKIVTFVLGGPNKYYNFSEKQMKAMFAKIKNLFVFSKYKLIVIPSYRTPDNILKLAHHYFNEDHLVIKERDKKAYLSSLGLSDIIIVTCDSTSMISEAAITGKPIYVANMKPKRNIYRFKKFYKLFKDLGIIRDLEEKIDFWSYNKLNEVSRVALLLKEKMKQNGII</sequence>
<reference evidence="1" key="1">
    <citation type="submission" date="2018-05" db="EMBL/GenBank/DDBJ databases">
        <authorList>
            <person name="Lanie J.A."/>
            <person name="Ng W.-L."/>
            <person name="Kazmierczak K.M."/>
            <person name="Andrzejewski T.M."/>
            <person name="Davidsen T.M."/>
            <person name="Wayne K.J."/>
            <person name="Tettelin H."/>
            <person name="Glass J.I."/>
            <person name="Rusch D."/>
            <person name="Podicherti R."/>
            <person name="Tsui H.-C.T."/>
            <person name="Winkler M.E."/>
        </authorList>
    </citation>
    <scope>NUCLEOTIDE SEQUENCE</scope>
</reference>